<evidence type="ECO:0000256" key="1">
    <source>
        <dbReference type="ARBA" id="ARBA00000900"/>
    </source>
</evidence>
<evidence type="ECO:0000256" key="13">
    <source>
        <dbReference type="ARBA" id="ARBA00024209"/>
    </source>
</evidence>
<keyword evidence="9" id="KW-0833">Ubl conjugation pathway</keyword>
<keyword evidence="5" id="KW-0808">Transferase</keyword>
<evidence type="ECO:0000256" key="7">
    <source>
        <dbReference type="ARBA" id="ARBA00022723"/>
    </source>
</evidence>
<evidence type="ECO:0000256" key="9">
    <source>
        <dbReference type="ARBA" id="ARBA00022786"/>
    </source>
</evidence>
<evidence type="ECO:0000256" key="16">
    <source>
        <dbReference type="SAM" id="Phobius"/>
    </source>
</evidence>
<keyword evidence="12 16" id="KW-0472">Membrane</keyword>
<dbReference type="AlphaFoldDB" id="A0A8T2TQ70"/>
<dbReference type="PROSITE" id="PS50089">
    <property type="entry name" value="ZF_RING_2"/>
    <property type="match status" value="1"/>
</dbReference>
<evidence type="ECO:0000256" key="14">
    <source>
        <dbReference type="PROSITE-ProRule" id="PRU00175"/>
    </source>
</evidence>
<dbReference type="GO" id="GO:0016020">
    <property type="term" value="C:membrane"/>
    <property type="evidence" value="ECO:0007669"/>
    <property type="project" value="UniProtKB-SubCell"/>
</dbReference>
<evidence type="ECO:0000256" key="3">
    <source>
        <dbReference type="ARBA" id="ARBA00004906"/>
    </source>
</evidence>
<dbReference type="PANTHER" id="PTHR45768">
    <property type="entry name" value="E3 UBIQUITIN-PROTEIN LIGASE RNF13-LIKE"/>
    <property type="match status" value="1"/>
</dbReference>
<comment type="similarity">
    <text evidence="13">Belongs to the RING-type zinc finger family. ATL subfamily.</text>
</comment>
<feature type="transmembrane region" description="Helical" evidence="16">
    <location>
        <begin position="29"/>
        <end position="51"/>
    </location>
</feature>
<dbReference type="Gene3D" id="3.30.40.10">
    <property type="entry name" value="Zinc/RING finger domain, C3HC4 (zinc finger)"/>
    <property type="match status" value="1"/>
</dbReference>
<dbReference type="InterPro" id="IPR013083">
    <property type="entry name" value="Znf_RING/FYVE/PHD"/>
</dbReference>
<feature type="region of interest" description="Disordered" evidence="15">
    <location>
        <begin position="336"/>
        <end position="369"/>
    </location>
</feature>
<evidence type="ECO:0000259" key="17">
    <source>
        <dbReference type="PROSITE" id="PS50089"/>
    </source>
</evidence>
<keyword evidence="6 16" id="KW-0812">Transmembrane</keyword>
<feature type="domain" description="RING-type" evidence="17">
    <location>
        <begin position="130"/>
        <end position="172"/>
    </location>
</feature>
<evidence type="ECO:0000313" key="18">
    <source>
        <dbReference type="EMBL" id="KAH7423595.1"/>
    </source>
</evidence>
<dbReference type="OrthoDB" id="8062037at2759"/>
<dbReference type="SUPFAM" id="SSF57850">
    <property type="entry name" value="RING/U-box"/>
    <property type="match status" value="1"/>
</dbReference>
<dbReference type="Proteomes" id="UP000825935">
    <property type="component" value="Chromosome 12"/>
</dbReference>
<evidence type="ECO:0000256" key="6">
    <source>
        <dbReference type="ARBA" id="ARBA00022692"/>
    </source>
</evidence>
<accession>A0A8T2TQ70</accession>
<dbReference type="GO" id="GO:0061630">
    <property type="term" value="F:ubiquitin protein ligase activity"/>
    <property type="evidence" value="ECO:0007669"/>
    <property type="project" value="UniProtKB-EC"/>
</dbReference>
<evidence type="ECO:0000256" key="5">
    <source>
        <dbReference type="ARBA" id="ARBA00022679"/>
    </source>
</evidence>
<evidence type="ECO:0000256" key="12">
    <source>
        <dbReference type="ARBA" id="ARBA00023136"/>
    </source>
</evidence>
<dbReference type="EMBL" id="CM035417">
    <property type="protein sequence ID" value="KAH7423595.1"/>
    <property type="molecule type" value="Genomic_DNA"/>
</dbReference>
<dbReference type="SMART" id="SM00184">
    <property type="entry name" value="RING"/>
    <property type="match status" value="1"/>
</dbReference>
<proteinExistence type="inferred from homology"/>
<evidence type="ECO:0000256" key="8">
    <source>
        <dbReference type="ARBA" id="ARBA00022771"/>
    </source>
</evidence>
<comment type="subcellular location">
    <subcellularLocation>
        <location evidence="2">Membrane</location>
        <topology evidence="2">Single-pass membrane protein</topology>
    </subcellularLocation>
</comment>
<comment type="caution">
    <text evidence="18">The sequence shown here is derived from an EMBL/GenBank/DDBJ whole genome shotgun (WGS) entry which is preliminary data.</text>
</comment>
<protein>
    <recommendedName>
        <fullName evidence="4">RING-type E3 ubiquitin transferase</fullName>
        <ecNumber evidence="4">2.3.2.27</ecNumber>
    </recommendedName>
</protein>
<keyword evidence="11 16" id="KW-1133">Transmembrane helix</keyword>
<comment type="catalytic activity">
    <reaction evidence="1">
        <text>S-ubiquitinyl-[E2 ubiquitin-conjugating enzyme]-L-cysteine + [acceptor protein]-L-lysine = [E2 ubiquitin-conjugating enzyme]-L-cysteine + N(6)-ubiquitinyl-[acceptor protein]-L-lysine.</text>
        <dbReference type="EC" id="2.3.2.27"/>
    </reaction>
</comment>
<evidence type="ECO:0000256" key="4">
    <source>
        <dbReference type="ARBA" id="ARBA00012483"/>
    </source>
</evidence>
<evidence type="ECO:0000256" key="11">
    <source>
        <dbReference type="ARBA" id="ARBA00022989"/>
    </source>
</evidence>
<name>A0A8T2TQ70_CERRI</name>
<evidence type="ECO:0000256" key="15">
    <source>
        <dbReference type="SAM" id="MobiDB-lite"/>
    </source>
</evidence>
<gene>
    <name evidence="18" type="ORF">KP509_12G062900</name>
</gene>
<evidence type="ECO:0000256" key="10">
    <source>
        <dbReference type="ARBA" id="ARBA00022833"/>
    </source>
</evidence>
<dbReference type="EC" id="2.3.2.27" evidence="4"/>
<dbReference type="Pfam" id="PF13639">
    <property type="entry name" value="zf-RING_2"/>
    <property type="match status" value="1"/>
</dbReference>
<keyword evidence="7" id="KW-0479">Metal-binding</keyword>
<reference evidence="18" key="1">
    <citation type="submission" date="2021-08" db="EMBL/GenBank/DDBJ databases">
        <title>WGS assembly of Ceratopteris richardii.</title>
        <authorList>
            <person name="Marchant D.B."/>
            <person name="Chen G."/>
            <person name="Jenkins J."/>
            <person name="Shu S."/>
            <person name="Leebens-Mack J."/>
            <person name="Grimwood J."/>
            <person name="Schmutz J."/>
            <person name="Soltis P."/>
            <person name="Soltis D."/>
            <person name="Chen Z.-H."/>
        </authorList>
    </citation>
    <scope>NUCLEOTIDE SEQUENCE</scope>
    <source>
        <strain evidence="18">Whitten #5841</strain>
        <tissue evidence="18">Leaf</tissue>
    </source>
</reference>
<dbReference type="CDD" id="cd16461">
    <property type="entry name" value="RING-H2_EL5-like"/>
    <property type="match status" value="1"/>
</dbReference>
<dbReference type="InterPro" id="IPR001841">
    <property type="entry name" value="Znf_RING"/>
</dbReference>
<keyword evidence="8 14" id="KW-0863">Zinc-finger</keyword>
<dbReference type="FunFam" id="3.30.40.10:FF:000187">
    <property type="entry name" value="E3 ubiquitin-protein ligase ATL6"/>
    <property type="match status" value="1"/>
</dbReference>
<dbReference type="PANTHER" id="PTHR45768:SF34">
    <property type="entry name" value="RING-H2 FINGER PROTEIN ATL64"/>
    <property type="match status" value="1"/>
</dbReference>
<dbReference type="GO" id="GO:0008270">
    <property type="term" value="F:zinc ion binding"/>
    <property type="evidence" value="ECO:0007669"/>
    <property type="project" value="UniProtKB-KW"/>
</dbReference>
<evidence type="ECO:0000256" key="2">
    <source>
        <dbReference type="ARBA" id="ARBA00004167"/>
    </source>
</evidence>
<evidence type="ECO:0000313" key="19">
    <source>
        <dbReference type="Proteomes" id="UP000825935"/>
    </source>
</evidence>
<organism evidence="18 19">
    <name type="scientific">Ceratopteris richardii</name>
    <name type="common">Triangle waterfern</name>
    <dbReference type="NCBI Taxonomy" id="49495"/>
    <lineage>
        <taxon>Eukaryota</taxon>
        <taxon>Viridiplantae</taxon>
        <taxon>Streptophyta</taxon>
        <taxon>Embryophyta</taxon>
        <taxon>Tracheophyta</taxon>
        <taxon>Polypodiopsida</taxon>
        <taxon>Polypodiidae</taxon>
        <taxon>Polypodiales</taxon>
        <taxon>Pteridineae</taxon>
        <taxon>Pteridaceae</taxon>
        <taxon>Parkerioideae</taxon>
        <taxon>Ceratopteris</taxon>
    </lineage>
</organism>
<keyword evidence="10" id="KW-0862">Zinc</keyword>
<sequence>MSSQSVAAPPSMLHNPPPSSFGYSFNSKVMIAAMVILFIVVVFVVGLHIYAKWFWRRGTRSTVSAYPRYLWRRHAPLHGVPLDLIATADAISVQSTLEAGLDPLIINSLPTFVYHPFGQDHSSKETLLECAVCLSEFEPLEKGRLLPSCKHSFHVACIDMWFRSHSTCPLCRAPVTPWTPSTLISLPFRNILPASAIFQHEIDQRTPTSFPPTGQTPCQNQQIRAILSVPGPTHVRSDQQTVLQYSSNQQLSPSNTAYRSALSKYKHEGCASSAPCAICLTMDAGEEVQLEEASALRCQSLSLQRTDLEDSEGHGLQPAKSLSFRFAIKRLLSRDSSKGRGRIFPSEPSGASPEQEVESSMSREFSREQ</sequence>
<keyword evidence="19" id="KW-1185">Reference proteome</keyword>
<comment type="pathway">
    <text evidence="3">Protein modification; protein ubiquitination.</text>
</comment>